<proteinExistence type="predicted"/>
<protein>
    <submittedName>
        <fullName evidence="3">Toll/interleukin-1 receptor domain-containing protein</fullName>
    </submittedName>
</protein>
<dbReference type="Pfam" id="PF13676">
    <property type="entry name" value="TIR_2"/>
    <property type="match status" value="1"/>
</dbReference>
<name>A0AA42MCK7_ACIJO</name>
<evidence type="ECO:0000313" key="4">
    <source>
        <dbReference type="Proteomes" id="UP001160116"/>
    </source>
</evidence>
<dbReference type="InterPro" id="IPR000157">
    <property type="entry name" value="TIR_dom"/>
</dbReference>
<evidence type="ECO:0000259" key="2">
    <source>
        <dbReference type="PROSITE" id="PS51534"/>
    </source>
</evidence>
<dbReference type="PROSITE" id="PS51534">
    <property type="entry name" value="SEFIR"/>
    <property type="match status" value="1"/>
</dbReference>
<organism evidence="3 4">
    <name type="scientific">Acinetobacter johnsonii</name>
    <dbReference type="NCBI Taxonomy" id="40214"/>
    <lineage>
        <taxon>Bacteria</taxon>
        <taxon>Pseudomonadati</taxon>
        <taxon>Pseudomonadota</taxon>
        <taxon>Gammaproteobacteria</taxon>
        <taxon>Moraxellales</taxon>
        <taxon>Moraxellaceae</taxon>
        <taxon>Acinetobacter</taxon>
    </lineage>
</organism>
<comment type="caution">
    <text evidence="3">The sequence shown here is derived from an EMBL/GenBank/DDBJ whole genome shotgun (WGS) entry which is preliminary data.</text>
</comment>
<keyword evidence="3" id="KW-0675">Receptor</keyword>
<accession>A0AA42MCK7</accession>
<dbReference type="EMBL" id="JAOCCL010000071">
    <property type="protein sequence ID" value="MDH0827956.1"/>
    <property type="molecule type" value="Genomic_DNA"/>
</dbReference>
<dbReference type="RefSeq" id="WP_279679408.1">
    <property type="nucleotide sequence ID" value="NZ_JAOCCL010000071.1"/>
</dbReference>
<dbReference type="InterPro" id="IPR035897">
    <property type="entry name" value="Toll_tir_struct_dom_sf"/>
</dbReference>
<reference evidence="3" key="1">
    <citation type="submission" date="2022-09" db="EMBL/GenBank/DDBJ databases">
        <title>Intensive care unit water sources are persistently colonized with multi-drug resistant bacteria and are the site of extensive horizontal gene transfer of antibiotic resistance genes.</title>
        <authorList>
            <person name="Diorio-Toth L."/>
        </authorList>
    </citation>
    <scope>NUCLEOTIDE SEQUENCE</scope>
    <source>
        <strain evidence="3">GD03885</strain>
    </source>
</reference>
<feature type="compositionally biased region" description="Basic residues" evidence="1">
    <location>
        <begin position="412"/>
        <end position="432"/>
    </location>
</feature>
<feature type="compositionally biased region" description="Polar residues" evidence="1">
    <location>
        <begin position="394"/>
        <end position="405"/>
    </location>
</feature>
<evidence type="ECO:0000313" key="3">
    <source>
        <dbReference type="EMBL" id="MDH0827956.1"/>
    </source>
</evidence>
<sequence>MKSPKVFISYAHAGKQLADHVLNFSNYLRSRGIDAEIDQYEEAPPQGWPLWMASQVDKADFVLVLGTKIYYERSKDFAENPNTGLGAKWETLHILQKVYENAFNNTKYIPICLDKENKQYILDSLKPYTYYDVSDTGQKEKLVNRLLGNNESIRPKLGEKTKDLEEFSPLAPRGRKHLFVTNLIDLELWDKATWCGVAFSFAQNEHRENIPIIGLGFRKPKIGKQIFDDLNNSINNDDLRNHIRISIVRDIDPLNPYKYRMLIGPNEEYLNTMLERVEAENPNAPIDYTNSIFMGISRVLELDPQSGENLERFIKIFNESKFFYLTNMKEKLEKNLNKNSDFYTTPLALEAPEDFIDFDNAILKKDINIKTLMELNKEKFKSLDHAILNTVNTRKVKKSQTNGKNQAEKKAVEKRKRKAKEVKKTKKSINKK</sequence>
<gene>
    <name evidence="3" type="ORF">N5C97_16020</name>
</gene>
<dbReference type="InterPro" id="IPR013568">
    <property type="entry name" value="SEFIR_dom"/>
</dbReference>
<dbReference type="Proteomes" id="UP001160116">
    <property type="component" value="Unassembled WGS sequence"/>
</dbReference>
<feature type="domain" description="SEFIR" evidence="2">
    <location>
        <begin position="3"/>
        <end position="142"/>
    </location>
</feature>
<feature type="region of interest" description="Disordered" evidence="1">
    <location>
        <begin position="394"/>
        <end position="432"/>
    </location>
</feature>
<dbReference type="GO" id="GO:0007165">
    <property type="term" value="P:signal transduction"/>
    <property type="evidence" value="ECO:0007669"/>
    <property type="project" value="InterPro"/>
</dbReference>
<evidence type="ECO:0000256" key="1">
    <source>
        <dbReference type="SAM" id="MobiDB-lite"/>
    </source>
</evidence>
<dbReference type="Gene3D" id="3.40.50.10140">
    <property type="entry name" value="Toll/interleukin-1 receptor homology (TIR) domain"/>
    <property type="match status" value="1"/>
</dbReference>
<dbReference type="AlphaFoldDB" id="A0AA42MCK7"/>